<keyword evidence="11" id="KW-1185">Reference proteome</keyword>
<feature type="domain" description="Methyltransferase" evidence="9">
    <location>
        <begin position="36"/>
        <end position="156"/>
    </location>
</feature>
<evidence type="ECO:0000256" key="5">
    <source>
        <dbReference type="ARBA" id="ARBA00034545"/>
    </source>
</evidence>
<keyword evidence="1 10" id="KW-0808">Transferase</keyword>
<dbReference type="EC" id="2.1.1.137" evidence="4"/>
<accession>A0A369BI39</accession>
<reference evidence="10 11" key="1">
    <citation type="submission" date="2018-07" db="EMBL/GenBank/DDBJ databases">
        <title>Genomic Encyclopedia of Type Strains, Phase IV (KMG-IV): sequencing the most valuable type-strain genomes for metagenomic binning, comparative biology and taxonomic classification.</title>
        <authorList>
            <person name="Goeker M."/>
        </authorList>
    </citation>
    <scope>NUCLEOTIDE SEQUENCE [LARGE SCALE GENOMIC DNA]</scope>
    <source>
        <strain evidence="10 11">DSM 27016</strain>
    </source>
</reference>
<dbReference type="InterPro" id="IPR026669">
    <property type="entry name" value="Arsenite_MeTrfase-like"/>
</dbReference>
<sequence length="203" mass="22863">MGKAYEFDEIANGVFFPIYPAIAEQIKERTGISSGRCMDLGSGGGHLGLCLAKITDMHITLLDMNEEAMEIARSRIKEWGLEENADTLQGDVHCIPVESGSVNLAISRGSLWFWEDQKKAFEEIYRILADGGVAYIGGGFANAELKRQVDKKMKLRDPEWPNSRKKFTEGHTVQRFAEILSELGISRYEITDDEKGLWIFIQK</sequence>
<dbReference type="Pfam" id="PF13847">
    <property type="entry name" value="Methyltransf_31"/>
    <property type="match status" value="1"/>
</dbReference>
<dbReference type="CDD" id="cd02440">
    <property type="entry name" value="AdoMet_MTases"/>
    <property type="match status" value="1"/>
</dbReference>
<evidence type="ECO:0000259" key="9">
    <source>
        <dbReference type="Pfam" id="PF13847"/>
    </source>
</evidence>
<dbReference type="PANTHER" id="PTHR43675:SF8">
    <property type="entry name" value="ARSENITE METHYLTRANSFERASE"/>
    <property type="match status" value="1"/>
</dbReference>
<comment type="similarity">
    <text evidence="3">Belongs to the methyltransferase superfamily. Arsenite methyltransferase family.</text>
</comment>
<dbReference type="EMBL" id="QPJT01000001">
    <property type="protein sequence ID" value="RCX21071.1"/>
    <property type="molecule type" value="Genomic_DNA"/>
</dbReference>
<dbReference type="GO" id="GO:0008757">
    <property type="term" value="F:S-adenosylmethionine-dependent methyltransferase activity"/>
    <property type="evidence" value="ECO:0007669"/>
    <property type="project" value="InterPro"/>
</dbReference>
<evidence type="ECO:0000256" key="8">
    <source>
        <dbReference type="ARBA" id="ARBA00048428"/>
    </source>
</evidence>
<protein>
    <recommendedName>
        <fullName evidence="5">Arsenite methyltransferase</fullName>
        <ecNumber evidence="4">2.1.1.137</ecNumber>
    </recommendedName>
</protein>
<keyword evidence="10" id="KW-0489">Methyltransferase</keyword>
<comment type="catalytic activity">
    <reaction evidence="7">
        <text>arsenic triglutathione + 2 [thioredoxin]-dithiol + 2 S-adenosyl-L-methionine + H2O = dimethylarsinous acid + 2 [thioredoxin]-disulfide + 3 glutathione + 2 S-adenosyl-L-homocysteine + 2 H(+)</text>
        <dbReference type="Rhea" id="RHEA:69464"/>
        <dbReference type="Rhea" id="RHEA-COMP:10698"/>
        <dbReference type="Rhea" id="RHEA-COMP:10700"/>
        <dbReference type="ChEBI" id="CHEBI:15377"/>
        <dbReference type="ChEBI" id="CHEBI:15378"/>
        <dbReference type="ChEBI" id="CHEBI:23808"/>
        <dbReference type="ChEBI" id="CHEBI:29950"/>
        <dbReference type="ChEBI" id="CHEBI:50058"/>
        <dbReference type="ChEBI" id="CHEBI:57856"/>
        <dbReference type="ChEBI" id="CHEBI:57925"/>
        <dbReference type="ChEBI" id="CHEBI:59789"/>
        <dbReference type="ChEBI" id="CHEBI:183640"/>
        <dbReference type="EC" id="2.1.1.137"/>
    </reaction>
</comment>
<evidence type="ECO:0000256" key="1">
    <source>
        <dbReference type="ARBA" id="ARBA00022679"/>
    </source>
</evidence>
<evidence type="ECO:0000256" key="7">
    <source>
        <dbReference type="ARBA" id="ARBA00047943"/>
    </source>
</evidence>
<evidence type="ECO:0000313" key="10">
    <source>
        <dbReference type="EMBL" id="RCX21071.1"/>
    </source>
</evidence>
<comment type="catalytic activity">
    <reaction evidence="8">
        <text>arsenic triglutathione + 3 [thioredoxin]-dithiol + 3 S-adenosyl-L-methionine = trimethylarsine + 3 [thioredoxin]-disulfide + 3 glutathione + 3 S-adenosyl-L-homocysteine + 3 H(+)</text>
        <dbReference type="Rhea" id="RHEA:69432"/>
        <dbReference type="Rhea" id="RHEA-COMP:10698"/>
        <dbReference type="Rhea" id="RHEA-COMP:10700"/>
        <dbReference type="ChEBI" id="CHEBI:15378"/>
        <dbReference type="ChEBI" id="CHEBI:27130"/>
        <dbReference type="ChEBI" id="CHEBI:29950"/>
        <dbReference type="ChEBI" id="CHEBI:50058"/>
        <dbReference type="ChEBI" id="CHEBI:57856"/>
        <dbReference type="ChEBI" id="CHEBI:57925"/>
        <dbReference type="ChEBI" id="CHEBI:59789"/>
        <dbReference type="ChEBI" id="CHEBI:183640"/>
        <dbReference type="EC" id="2.1.1.137"/>
    </reaction>
</comment>
<name>A0A369BI39_9FIRM</name>
<dbReference type="PANTHER" id="PTHR43675">
    <property type="entry name" value="ARSENITE METHYLTRANSFERASE"/>
    <property type="match status" value="1"/>
</dbReference>
<evidence type="ECO:0000256" key="6">
    <source>
        <dbReference type="ARBA" id="ARBA00047941"/>
    </source>
</evidence>
<comment type="catalytic activity">
    <reaction evidence="6">
        <text>arsenic triglutathione + [thioredoxin]-dithiol + S-adenosyl-L-methionine + 2 H2O = methylarsonous acid + [thioredoxin]-disulfide + 3 glutathione + S-adenosyl-L-homocysteine + H(+)</text>
        <dbReference type="Rhea" id="RHEA:69460"/>
        <dbReference type="Rhea" id="RHEA-COMP:10698"/>
        <dbReference type="Rhea" id="RHEA-COMP:10700"/>
        <dbReference type="ChEBI" id="CHEBI:15377"/>
        <dbReference type="ChEBI" id="CHEBI:15378"/>
        <dbReference type="ChEBI" id="CHEBI:17826"/>
        <dbReference type="ChEBI" id="CHEBI:29950"/>
        <dbReference type="ChEBI" id="CHEBI:50058"/>
        <dbReference type="ChEBI" id="CHEBI:57856"/>
        <dbReference type="ChEBI" id="CHEBI:57925"/>
        <dbReference type="ChEBI" id="CHEBI:59789"/>
        <dbReference type="ChEBI" id="CHEBI:183640"/>
        <dbReference type="EC" id="2.1.1.137"/>
    </reaction>
</comment>
<gene>
    <name evidence="10" type="ORF">DFR58_101281</name>
</gene>
<dbReference type="InterPro" id="IPR025714">
    <property type="entry name" value="Methyltranfer_dom"/>
</dbReference>
<organism evidence="10 11">
    <name type="scientific">Anaerobacterium chartisolvens</name>
    <dbReference type="NCBI Taxonomy" id="1297424"/>
    <lineage>
        <taxon>Bacteria</taxon>
        <taxon>Bacillati</taxon>
        <taxon>Bacillota</taxon>
        <taxon>Clostridia</taxon>
        <taxon>Eubacteriales</taxon>
        <taxon>Oscillospiraceae</taxon>
        <taxon>Anaerobacterium</taxon>
    </lineage>
</organism>
<proteinExistence type="inferred from homology"/>
<dbReference type="SUPFAM" id="SSF53335">
    <property type="entry name" value="S-adenosyl-L-methionine-dependent methyltransferases"/>
    <property type="match status" value="1"/>
</dbReference>
<dbReference type="GO" id="GO:0032259">
    <property type="term" value="P:methylation"/>
    <property type="evidence" value="ECO:0007669"/>
    <property type="project" value="UniProtKB-KW"/>
</dbReference>
<evidence type="ECO:0000256" key="2">
    <source>
        <dbReference type="ARBA" id="ARBA00022691"/>
    </source>
</evidence>
<comment type="caution">
    <text evidence="10">The sequence shown here is derived from an EMBL/GenBank/DDBJ whole genome shotgun (WGS) entry which is preliminary data.</text>
</comment>
<keyword evidence="2" id="KW-0949">S-adenosyl-L-methionine</keyword>
<dbReference type="Gene3D" id="3.40.50.150">
    <property type="entry name" value="Vaccinia Virus protein VP39"/>
    <property type="match status" value="1"/>
</dbReference>
<dbReference type="OrthoDB" id="9772751at2"/>
<dbReference type="AlphaFoldDB" id="A0A369BI39"/>
<evidence type="ECO:0000256" key="4">
    <source>
        <dbReference type="ARBA" id="ARBA00034521"/>
    </source>
</evidence>
<dbReference type="InterPro" id="IPR029063">
    <property type="entry name" value="SAM-dependent_MTases_sf"/>
</dbReference>
<evidence type="ECO:0000256" key="3">
    <source>
        <dbReference type="ARBA" id="ARBA00034487"/>
    </source>
</evidence>
<evidence type="ECO:0000313" key="11">
    <source>
        <dbReference type="Proteomes" id="UP000253034"/>
    </source>
</evidence>
<dbReference type="RefSeq" id="WP_114296011.1">
    <property type="nucleotide sequence ID" value="NZ_QPJT01000001.1"/>
</dbReference>
<dbReference type="Proteomes" id="UP000253034">
    <property type="component" value="Unassembled WGS sequence"/>
</dbReference>